<keyword evidence="3" id="KW-0418">Kinase</keyword>
<dbReference type="InterPro" id="IPR011009">
    <property type="entry name" value="Kinase-like_dom_sf"/>
</dbReference>
<evidence type="ECO:0000313" key="3">
    <source>
        <dbReference type="EMBL" id="KCV69788.1"/>
    </source>
</evidence>
<dbReference type="SMART" id="SM00181">
    <property type="entry name" value="EGF"/>
    <property type="match status" value="19"/>
</dbReference>
<dbReference type="GO" id="GO:0004672">
    <property type="term" value="F:protein kinase activity"/>
    <property type="evidence" value="ECO:0007669"/>
    <property type="project" value="InterPro"/>
</dbReference>
<keyword evidence="4" id="KW-1185">Reference proteome</keyword>
<evidence type="ECO:0000259" key="2">
    <source>
        <dbReference type="PROSITE" id="PS50011"/>
    </source>
</evidence>
<feature type="domain" description="Protein kinase" evidence="2">
    <location>
        <begin position="2286"/>
        <end position="2569"/>
    </location>
</feature>
<dbReference type="PROSITE" id="PS00108">
    <property type="entry name" value="PROTEIN_KINASE_ST"/>
    <property type="match status" value="1"/>
</dbReference>
<dbReference type="GO" id="GO:0005524">
    <property type="term" value="F:ATP binding"/>
    <property type="evidence" value="ECO:0007669"/>
    <property type="project" value="InterPro"/>
</dbReference>
<evidence type="ECO:0000313" key="4">
    <source>
        <dbReference type="Proteomes" id="UP000030693"/>
    </source>
</evidence>
<dbReference type="EMBL" id="KB932205">
    <property type="protein sequence ID" value="KCV69788.1"/>
    <property type="molecule type" value="Genomic_DNA"/>
</dbReference>
<dbReference type="InterPro" id="IPR000742">
    <property type="entry name" value="EGF"/>
</dbReference>
<sequence>MSSTEVGLFQANEVHSLPGPQFQELLASAASSPNLVDILISTRGISSGVPHLVFYVEVDATLGLTSHQVPRTLDPSWPALGTPGPGRSFFLASETTLSHVTLDSASQVLIQDFPLSRAAFDMVATRLLSLPAACPAGDLVFLFDDASVRVEVCFDAANGPVDTITGRLPPEASANGRFINPGLKSMRQLLPFLYYLDVDGPESSLWRAEVSLPGGLVWRRVIPPSLAAGLLSSAYLALLDTTRGLEWTLIVNGAALWDEVAFGCHTDPTIQCDQPSLTDRTTYGWLCKFGRDTSPFVEDDRLCAGCAAGRYLDRDSSPSPELTTSGNQMESFPGIAQVITVSDTHLVAGSVAGSAILLPRAMQNPGSPRAGLLLFSKAGPVHLAPGASNGQPKDLPATPAVDFLTSPGIQKITFYAEIGPVLYSKHAIMGVAFCSDHNGGGYFTIHCPVANNGSPSDACFINNARDIPSLIGNCRAARRMGPRHMALEAATGMSFLLELLDGGALSVREGPAGSLAPLLADMHFSMEPSIGPFRWTLWMDRDGMGTFFPTDMPMNDPRHAALESQAWQPIGSPGTVVLLRTGTAPDAGFELVVTAFRGHSTWEAAILPRGLIPGNRNRQMPLAPQVLTRWTTLPDLVSLSIRAIDLFTHPMYPSALLLTSSDVFAVAPLRCPGAGAPCAFVPASVYIQPNTLLAPGWTGVVVRPSPPTDDDPPNLMLSLLISSNVDSSISRMDFLSECPPGTFGPGCDPCDPACLECTGPGPAACTSCQAALDFDPFNCLAECPLGLTLDSSRICRCHETCTTCSIETPGGGYECIRCNKGYARASDPATPERCYPCSSQCYECLVAQDPTACTRCLPGSFLDEGACRTDCQPGYWGDILSNECVACPDGCTTCISGRICSTCQTGFFLPSSSDVCQGCSPSCGSCAESTSCMTCAPGLVFLDPDPLAASLCGSACPPGLFAGATRCTECDESCALCQGTEAACEQCSEGFRWASAPPGPGATAPCLPCDVGCASCTMDICLTCVPGHFLTIDEQCVSACPSGFWADTWSGRCIPCPAGCASCSSANMCSACQPGHFLPPGSGTCLPCDGSCGTCAEAGTCATCRPGLVFLQPDPQVASLCASTCPPGEYVGPNRCTECHISCALCVGAADRCQVCGPGHRWAGTPPAAGATGQCVPCDPGCASCTADRCLACEPGLFLDSHGDCVSTCPDGTFADAESCQPCDLSCATCVGGAADQCASCAAGLDFVPPSASAGTCVSGCPEGQYRDRVSGDCLPCDAACATCNGPSDKDCWRCASGVLQDGDCVQHCAAKHVALAGRCLPCHASCDQCAGTRSTECLPACPSELLALPAGESPMRCVPACPAGHTRTAAGCAKCGDHCASCPASAATCALCERGWLLDVPSCVASCPVGSSPQGGLCTTCHGTCTTCYGPESDQCLSCSASSPLLVNNSCHAVCPAGMYRSEQICLPCSTACAACSGPSSTHCTACHMGRVLHDGTCFAACPGGFFADEGACRPCQATCLTCDSPSMCTSCAPGKLLDPAGACVDVCPPGTHVCVASGRCIACPDHCAACDSRRDSCEPDCTACRGGFVLSAGRCMGSCPAGEFLPPGDAPACLACRAPCRTCASAEDTCTSCTEGLLQPDAGLCVSSCPPAHAPSGGICLACPDKCDACQAGSQQQQQQPDCAPGPGGLLVCAPLGSCARCVPGLLLLDGQSCVPACPVGTFPDDQAPVPVCARCDAKCKACSGPGPGDCERDGDCVQHCAAKHVALAGRCLPCHASCDQCAGTRSTECLPACPSELLALPAGESPMRCVPACPAGHTRTAAGCAKCGDHCASCPASAATCALCERGWLLDVPSCVASCPVGSSPQGGLCTTCHGTCTTCYGPESDQCLSCSASSPLLVNNSCHAVCPAGMYRSEQICLPCSTACAACSGPSSTHCTACHMGRVLHDGTCFAACPGGFFADEGACRPCQATCLTCDSPSMCTSCAPGKLLDPAGACVDVCPPGTHVCVASGRCIACPDHCAACDSRRDSCEPDCTACRGGFVLSAGRCMGSCPAGEFLPPGDAPACLACRAPCRTCASAEDTCTSCTEGLLQPDAGLCVSSCPPAHAPSGGICLACPDKCDACQAGSQQQQQQPDCAPGPGGLLVCAPLGSCARCVPGLLLLDGQSCVPACPVGTFPDDQAPVPVCARCDAKCKACSGPGPGDCERVPGSSSSRIGLAVGLSLGLLLLLILLILLVLFCVRRRAKAGPAALKELDAEDATMLNTIVELALPGTILVDIDLDFRPLDEQLGAGTQASVYAAQAIGAGIAARLGTPEAVAVKKMRTEAMQPVHFLMFQNEVALMWLLRDAPNIVRLFGYSEQPPAIVMERYQTDLDTLLHSEVPLSSLQLADICQQWATGLEAMHAHGIAHCDLKPGNVFVSQRPDGGWRAALGDLGTSRNLSTDRSSALISTLPELNAMTVRYASPEVLTAFVRGVPLDRSLLLPADIFSAAVMLWECLARSTPWRGMELSHVVDAVQAGRRLPTDSLPTGGCFAGSVDLLVTSWQEDASRRPNAGTFRQRCAMLFVAAGGLDATA</sequence>
<dbReference type="SMART" id="SM00261">
    <property type="entry name" value="FU"/>
    <property type="match status" value="29"/>
</dbReference>
<proteinExistence type="predicted"/>
<dbReference type="InterPro" id="IPR006212">
    <property type="entry name" value="Furin_repeat"/>
</dbReference>
<reference evidence="3" key="1">
    <citation type="submission" date="2013-04" db="EMBL/GenBank/DDBJ databases">
        <title>The Genome Sequence of Fonticula alba ATCC 38817.</title>
        <authorList>
            <consortium name="The Broad Institute Genomics Platform"/>
            <person name="Russ C."/>
            <person name="Cuomo C."/>
            <person name="Burger G."/>
            <person name="Gray M.W."/>
            <person name="Holland P.W.H."/>
            <person name="King N."/>
            <person name="Lang F.B.F."/>
            <person name="Roger A.J."/>
            <person name="Ruiz-Trillo I."/>
            <person name="Brown M."/>
            <person name="Walker B."/>
            <person name="Young S."/>
            <person name="Zeng Q."/>
            <person name="Gargeya S."/>
            <person name="Fitzgerald M."/>
            <person name="Haas B."/>
            <person name="Abouelleil A."/>
            <person name="Allen A.W."/>
            <person name="Alvarado L."/>
            <person name="Arachchi H.M."/>
            <person name="Berlin A.M."/>
            <person name="Chapman S.B."/>
            <person name="Gainer-Dewar J."/>
            <person name="Goldberg J."/>
            <person name="Griggs A."/>
            <person name="Gujja S."/>
            <person name="Hansen M."/>
            <person name="Howarth C."/>
            <person name="Imamovic A."/>
            <person name="Ireland A."/>
            <person name="Larimer J."/>
            <person name="McCowan C."/>
            <person name="Murphy C."/>
            <person name="Pearson M."/>
            <person name="Poon T.W."/>
            <person name="Priest M."/>
            <person name="Roberts A."/>
            <person name="Saif S."/>
            <person name="Shea T."/>
            <person name="Sisk P."/>
            <person name="Sykes S."/>
            <person name="Wortman J."/>
            <person name="Nusbaum C."/>
            <person name="Birren B."/>
        </authorList>
    </citation>
    <scope>NUCLEOTIDE SEQUENCE [LARGE SCALE GENOMIC DNA]</scope>
    <source>
        <strain evidence="3">ATCC 38817</strain>
    </source>
</reference>
<dbReference type="PANTHER" id="PTHR45756">
    <property type="entry name" value="PALMITOYLTRANSFERASE"/>
    <property type="match status" value="1"/>
</dbReference>
<name>A0A058Z780_FONAL</name>
<dbReference type="InterPro" id="IPR008271">
    <property type="entry name" value="Ser/Thr_kinase_AS"/>
</dbReference>
<evidence type="ECO:0000256" key="1">
    <source>
        <dbReference type="SAM" id="Phobius"/>
    </source>
</evidence>
<dbReference type="InterPro" id="IPR053215">
    <property type="entry name" value="TKL_Ser/Thr_kinase"/>
</dbReference>
<dbReference type="eggNOG" id="KOG1025">
    <property type="taxonomic scope" value="Eukaryota"/>
</dbReference>
<dbReference type="PROSITE" id="PS50011">
    <property type="entry name" value="PROTEIN_KINASE_DOM"/>
    <property type="match status" value="1"/>
</dbReference>
<dbReference type="SUPFAM" id="SSF57184">
    <property type="entry name" value="Growth factor receptor domain"/>
    <property type="match status" value="11"/>
</dbReference>
<dbReference type="Pfam" id="PF00069">
    <property type="entry name" value="Pkinase"/>
    <property type="match status" value="1"/>
</dbReference>
<dbReference type="SMART" id="SM00220">
    <property type="entry name" value="S_TKc"/>
    <property type="match status" value="1"/>
</dbReference>
<protein>
    <submittedName>
        <fullName evidence="3">TKL protein kinase</fullName>
    </submittedName>
</protein>
<dbReference type="InterPro" id="IPR000719">
    <property type="entry name" value="Prot_kinase_dom"/>
</dbReference>
<dbReference type="Gene3D" id="2.10.220.10">
    <property type="entry name" value="Hormone Receptor, Insulin-like Growth Factor Receptor 1, Chain A, domain 2"/>
    <property type="match status" value="18"/>
</dbReference>
<dbReference type="CDD" id="cd00064">
    <property type="entry name" value="FU"/>
    <property type="match status" value="10"/>
</dbReference>
<accession>A0A058Z780</accession>
<dbReference type="Proteomes" id="UP000030693">
    <property type="component" value="Unassembled WGS sequence"/>
</dbReference>
<dbReference type="InterPro" id="IPR009030">
    <property type="entry name" value="Growth_fac_rcpt_cys_sf"/>
</dbReference>
<dbReference type="eggNOG" id="KOG3525">
    <property type="taxonomic scope" value="Eukaryota"/>
</dbReference>
<dbReference type="SUPFAM" id="SSF56112">
    <property type="entry name" value="Protein kinase-like (PK-like)"/>
    <property type="match status" value="1"/>
</dbReference>
<dbReference type="OMA" id="VQEPYNP"/>
<feature type="transmembrane region" description="Helical" evidence="1">
    <location>
        <begin position="2218"/>
        <end position="2243"/>
    </location>
</feature>
<dbReference type="SMART" id="SM01411">
    <property type="entry name" value="Ephrin_rec_like"/>
    <property type="match status" value="3"/>
</dbReference>
<dbReference type="PANTHER" id="PTHR45756:SF1">
    <property type="entry name" value="PROTEIN KINASE DOMAIN CONTAINING PROTEIN"/>
    <property type="match status" value="1"/>
</dbReference>
<keyword evidence="1" id="KW-0472">Membrane</keyword>
<gene>
    <name evidence="3" type="ORF">H696_03233</name>
</gene>
<dbReference type="OrthoDB" id="439917at2759"/>
<dbReference type="GeneID" id="20527958"/>
<keyword evidence="1" id="KW-1133">Transmembrane helix</keyword>
<keyword evidence="3" id="KW-0808">Transferase</keyword>
<dbReference type="RefSeq" id="XP_009495394.1">
    <property type="nucleotide sequence ID" value="XM_009497119.1"/>
</dbReference>
<organism evidence="3">
    <name type="scientific">Fonticula alba</name>
    <name type="common">Slime mold</name>
    <dbReference type="NCBI Taxonomy" id="691883"/>
    <lineage>
        <taxon>Eukaryota</taxon>
        <taxon>Rotosphaerida</taxon>
        <taxon>Fonticulaceae</taxon>
        <taxon>Fonticula</taxon>
    </lineage>
</organism>
<dbReference type="Gene3D" id="1.10.510.10">
    <property type="entry name" value="Transferase(Phosphotransferase) domain 1"/>
    <property type="match status" value="1"/>
</dbReference>
<keyword evidence="1" id="KW-0812">Transmembrane</keyword>